<keyword evidence="2" id="KW-1185">Reference proteome</keyword>
<organism evidence="1 2">
    <name type="scientific">Melastoma candidum</name>
    <dbReference type="NCBI Taxonomy" id="119954"/>
    <lineage>
        <taxon>Eukaryota</taxon>
        <taxon>Viridiplantae</taxon>
        <taxon>Streptophyta</taxon>
        <taxon>Embryophyta</taxon>
        <taxon>Tracheophyta</taxon>
        <taxon>Spermatophyta</taxon>
        <taxon>Magnoliopsida</taxon>
        <taxon>eudicotyledons</taxon>
        <taxon>Gunneridae</taxon>
        <taxon>Pentapetalae</taxon>
        <taxon>rosids</taxon>
        <taxon>malvids</taxon>
        <taxon>Myrtales</taxon>
        <taxon>Melastomataceae</taxon>
        <taxon>Melastomatoideae</taxon>
        <taxon>Melastomateae</taxon>
        <taxon>Melastoma</taxon>
    </lineage>
</organism>
<proteinExistence type="predicted"/>
<protein>
    <submittedName>
        <fullName evidence="1">Uncharacterized protein</fullName>
    </submittedName>
</protein>
<reference evidence="2" key="1">
    <citation type="journal article" date="2023" name="Front. Plant Sci.">
        <title>Chromosomal-level genome assembly of Melastoma candidum provides insights into trichome evolution.</title>
        <authorList>
            <person name="Zhong Y."/>
            <person name="Wu W."/>
            <person name="Sun C."/>
            <person name="Zou P."/>
            <person name="Liu Y."/>
            <person name="Dai S."/>
            <person name="Zhou R."/>
        </authorList>
    </citation>
    <scope>NUCLEOTIDE SEQUENCE [LARGE SCALE GENOMIC DNA]</scope>
</reference>
<sequence length="459" mass="50936">MAMATSSANQGRSSRRCLKLLLLPWLAYGHISSYLQLAKRLSRRDFTVFLVSTPASLATLETRVTEEGTAKIHLVEIYLPARPHLPPHYHTTKTIPPRLNDALMAAFDKAGPMLSSIISNVAPDLLVYDVLLPWAPTIARSHGIPAVLFSTVNALTVSLAMHMRNRKGQEYPFKLNLAPGFRSSSRKNEQSSSGVTEGNGLSFVERCLLCMEGSSEIILIKSFRELEEKHMDYFSSLSGKKIIPVGPLVPDPGERDEEQASNLIAWLDEKDQSSTVFVSFGSECFLDEKELEEMAYGMDISNVNFIWVIRFPLGEEIALEDALPCGFLERVGNRGMLVEKWAPQARILAHPSVGGFVSHCGWGSVTESMSFGVPIIAVPMHLDQPLNARIIEEAGVGERVRMDEGGRLDRNEIARAVKHVLIDDEGESAREKAREIGEMIRSRGDAEIDHLVLELNKIF</sequence>
<comment type="caution">
    <text evidence="1">The sequence shown here is derived from an EMBL/GenBank/DDBJ whole genome shotgun (WGS) entry which is preliminary data.</text>
</comment>
<accession>A0ACB9R2F0</accession>
<dbReference type="EMBL" id="CM042883">
    <property type="protein sequence ID" value="KAI4373078.1"/>
    <property type="molecule type" value="Genomic_DNA"/>
</dbReference>
<name>A0ACB9R2F0_9MYRT</name>
<evidence type="ECO:0000313" key="2">
    <source>
        <dbReference type="Proteomes" id="UP001057402"/>
    </source>
</evidence>
<dbReference type="Proteomes" id="UP001057402">
    <property type="component" value="Chromosome 4"/>
</dbReference>
<gene>
    <name evidence="1" type="ORF">MLD38_011241</name>
</gene>
<evidence type="ECO:0000313" key="1">
    <source>
        <dbReference type="EMBL" id="KAI4373078.1"/>
    </source>
</evidence>